<organism evidence="6 7">
    <name type="scientific">Herpetosiphon geysericola</name>
    <dbReference type="NCBI Taxonomy" id="70996"/>
    <lineage>
        <taxon>Bacteria</taxon>
        <taxon>Bacillati</taxon>
        <taxon>Chloroflexota</taxon>
        <taxon>Chloroflexia</taxon>
        <taxon>Herpetosiphonales</taxon>
        <taxon>Herpetosiphonaceae</taxon>
        <taxon>Herpetosiphon</taxon>
    </lineage>
</organism>
<dbReference type="InterPro" id="IPR017871">
    <property type="entry name" value="ABC_transporter-like_CS"/>
</dbReference>
<evidence type="ECO:0000256" key="1">
    <source>
        <dbReference type="ARBA" id="ARBA00022448"/>
    </source>
</evidence>
<keyword evidence="3" id="KW-0067">ATP-binding</keyword>
<dbReference type="FunFam" id="3.40.50.300:FF:000134">
    <property type="entry name" value="Iron-enterobactin ABC transporter ATP-binding protein"/>
    <property type="match status" value="1"/>
</dbReference>
<dbReference type="Gene3D" id="3.40.50.300">
    <property type="entry name" value="P-loop containing nucleotide triphosphate hydrolases"/>
    <property type="match status" value="1"/>
</dbReference>
<evidence type="ECO:0000256" key="2">
    <source>
        <dbReference type="ARBA" id="ARBA00022741"/>
    </source>
</evidence>
<dbReference type="OrthoDB" id="9787851at2"/>
<dbReference type="AlphaFoldDB" id="A0A0P6YJ90"/>
<gene>
    <name evidence="6" type="ORF">SE18_06145</name>
</gene>
<evidence type="ECO:0000313" key="7">
    <source>
        <dbReference type="Proteomes" id="UP000050277"/>
    </source>
</evidence>
<keyword evidence="4" id="KW-1278">Translocase</keyword>
<evidence type="ECO:0000256" key="4">
    <source>
        <dbReference type="ARBA" id="ARBA00022967"/>
    </source>
</evidence>
<dbReference type="PANTHER" id="PTHR42794:SF1">
    <property type="entry name" value="HEMIN IMPORT ATP-BINDING PROTEIN HMUV"/>
    <property type="match status" value="1"/>
</dbReference>
<keyword evidence="7" id="KW-1185">Reference proteome</keyword>
<keyword evidence="1" id="KW-0813">Transport</keyword>
<dbReference type="GO" id="GO:0005524">
    <property type="term" value="F:ATP binding"/>
    <property type="evidence" value="ECO:0007669"/>
    <property type="project" value="UniProtKB-KW"/>
</dbReference>
<dbReference type="SUPFAM" id="SSF52540">
    <property type="entry name" value="P-loop containing nucleoside triphosphate hydrolases"/>
    <property type="match status" value="1"/>
</dbReference>
<comment type="caution">
    <text evidence="6">The sequence shown here is derived from an EMBL/GenBank/DDBJ whole genome shotgun (WGS) entry which is preliminary data.</text>
</comment>
<sequence length="269" mass="29934">MSNPIIKVEQLSCRYGAREVFAQLDLDAAQGEVLALLGPNGAGKSTLLRCLARLQQPQLGKIWLNNQPLWQIKQRLAAQQIAFAPQNHGLNSDLTVEQMLLLGRTPHRGWLLPMSKADRAIVEQLLERFNLAQYRRQSLAELSGGEQRRVIIARALAQQPSILLLDEPTAHLDLKYQLEIMQLVSELAHSDGVCVILTLHDLNQASLCADRIALLAHGRLQAVGPPNSVLRSELIEAAYDVPVQLIEHPSHGLPLVMLQPQPKERSWLV</sequence>
<name>A0A0P6YJ90_9CHLR</name>
<evidence type="ECO:0000313" key="6">
    <source>
        <dbReference type="EMBL" id="KPL90643.1"/>
    </source>
</evidence>
<feature type="domain" description="ABC transporter" evidence="5">
    <location>
        <begin position="6"/>
        <end position="242"/>
    </location>
</feature>
<accession>A0A0P6YJ90</accession>
<dbReference type="STRING" id="70996.SE18_06145"/>
<dbReference type="SMART" id="SM00382">
    <property type="entry name" value="AAA"/>
    <property type="match status" value="1"/>
</dbReference>
<dbReference type="InterPro" id="IPR027417">
    <property type="entry name" value="P-loop_NTPase"/>
</dbReference>
<reference evidence="6 7" key="1">
    <citation type="submission" date="2015-07" db="EMBL/GenBank/DDBJ databases">
        <title>Whole genome sequence of Herpetosiphon geysericola DSM 7119.</title>
        <authorList>
            <person name="Hemp J."/>
            <person name="Ward L.M."/>
            <person name="Pace L.A."/>
            <person name="Fischer W.W."/>
        </authorList>
    </citation>
    <scope>NUCLEOTIDE SEQUENCE [LARGE SCALE GENOMIC DNA]</scope>
    <source>
        <strain evidence="6 7">DSM 7119</strain>
    </source>
</reference>
<dbReference type="GO" id="GO:0016887">
    <property type="term" value="F:ATP hydrolysis activity"/>
    <property type="evidence" value="ECO:0007669"/>
    <property type="project" value="InterPro"/>
</dbReference>
<dbReference type="CDD" id="cd03214">
    <property type="entry name" value="ABC_Iron-Siderophores_B12_Hemin"/>
    <property type="match status" value="1"/>
</dbReference>
<dbReference type="Pfam" id="PF00005">
    <property type="entry name" value="ABC_tran"/>
    <property type="match status" value="1"/>
</dbReference>
<dbReference type="RefSeq" id="WP_054533552.1">
    <property type="nucleotide sequence ID" value="NZ_LGKP01000011.1"/>
</dbReference>
<proteinExistence type="predicted"/>
<protein>
    <submittedName>
        <fullName evidence="6">ABC transporter</fullName>
    </submittedName>
</protein>
<dbReference type="EMBL" id="LGKP01000011">
    <property type="protein sequence ID" value="KPL90643.1"/>
    <property type="molecule type" value="Genomic_DNA"/>
</dbReference>
<dbReference type="InterPro" id="IPR003439">
    <property type="entry name" value="ABC_transporter-like_ATP-bd"/>
</dbReference>
<dbReference type="InterPro" id="IPR003593">
    <property type="entry name" value="AAA+_ATPase"/>
</dbReference>
<evidence type="ECO:0000256" key="3">
    <source>
        <dbReference type="ARBA" id="ARBA00022840"/>
    </source>
</evidence>
<dbReference type="Proteomes" id="UP000050277">
    <property type="component" value="Unassembled WGS sequence"/>
</dbReference>
<dbReference type="PROSITE" id="PS50893">
    <property type="entry name" value="ABC_TRANSPORTER_2"/>
    <property type="match status" value="1"/>
</dbReference>
<keyword evidence="2" id="KW-0547">Nucleotide-binding</keyword>
<evidence type="ECO:0000259" key="5">
    <source>
        <dbReference type="PROSITE" id="PS50893"/>
    </source>
</evidence>
<dbReference type="PROSITE" id="PS00211">
    <property type="entry name" value="ABC_TRANSPORTER_1"/>
    <property type="match status" value="1"/>
</dbReference>
<dbReference type="PANTHER" id="PTHR42794">
    <property type="entry name" value="HEMIN IMPORT ATP-BINDING PROTEIN HMUV"/>
    <property type="match status" value="1"/>
</dbReference>